<feature type="domain" description="SLH" evidence="1">
    <location>
        <begin position="134"/>
        <end position="197"/>
    </location>
</feature>
<dbReference type="Gene3D" id="2.60.40.4270">
    <property type="entry name" value="Listeria-Bacteroides repeat domain"/>
    <property type="match status" value="1"/>
</dbReference>
<accession>E0NKL5</accession>
<dbReference type="InterPro" id="IPR001119">
    <property type="entry name" value="SLH_dom"/>
</dbReference>
<dbReference type="OrthoDB" id="174569at2"/>
<dbReference type="InterPro" id="IPR042229">
    <property type="entry name" value="Listeria/Bacterioides_rpt_sf"/>
</dbReference>
<proteinExistence type="predicted"/>
<name>E0NKL5_9FIRM</name>
<protein>
    <recommendedName>
        <fullName evidence="1">SLH domain-containing protein</fullName>
    </recommendedName>
</protein>
<sequence>MKKFLLFISVLIIIFIPKNIFAFADVNSHWAKPFVSWASKNELIKGYPNGTFKPDANITNAEFYTIVNHFAKYNTFDHIHFKDMKKSDWFYSEVCRGVKAGYIKDSNLIISPNKFITRDEASRIIASIYSGYSQNKLGFIDNISIVNKSEVSFLVDRKIISGYPDGSFKPLGLITRGEAAAMFYNADKNLGEATKDFIYITIMAKLDSREDSVVNNIKVQKNKKFEDSTNFNLSDGYTFDGYYLDKERTKKADLNKGFDEDTTLYAKFKGNFVKLSFYTVDKNKRKLVAKFEIPKGKSLDLNSIPILPMGYAGWFTDRKGEDYANFEDGFEKNQDFYGISNSNSSSSSNSEFTAAFVFPDEFGNSRRVEIPSNSNGYLDLVNIPTLPDGFKWSLASDRYIEANPLDKIDRNIVFYGFKFE</sequence>
<dbReference type="Proteomes" id="UP000003280">
    <property type="component" value="Unassembled WGS sequence"/>
</dbReference>
<evidence type="ECO:0000259" key="1">
    <source>
        <dbReference type="PROSITE" id="PS51272"/>
    </source>
</evidence>
<evidence type="ECO:0000313" key="3">
    <source>
        <dbReference type="Proteomes" id="UP000003280"/>
    </source>
</evidence>
<dbReference type="GO" id="GO:0030313">
    <property type="term" value="C:cell envelope"/>
    <property type="evidence" value="ECO:0007669"/>
    <property type="project" value="UniProtKB-SubCell"/>
</dbReference>
<organism evidence="2 3">
    <name type="scientific">Peptoniphilus duerdenii ATCC BAA-1640</name>
    <dbReference type="NCBI Taxonomy" id="862517"/>
    <lineage>
        <taxon>Bacteria</taxon>
        <taxon>Bacillati</taxon>
        <taxon>Bacillota</taxon>
        <taxon>Tissierellia</taxon>
        <taxon>Tissierellales</taxon>
        <taxon>Peptoniphilaceae</taxon>
        <taxon>Peptoniphilus</taxon>
    </lineage>
</organism>
<dbReference type="PANTHER" id="PTHR43308:SF5">
    <property type="entry name" value="S-LAYER PROTEIN _ PEPTIDOGLYCAN ENDO-BETA-N-ACETYLGLUCOSAMINIDASE"/>
    <property type="match status" value="1"/>
</dbReference>
<reference evidence="2 3" key="1">
    <citation type="submission" date="2010-07" db="EMBL/GenBank/DDBJ databases">
        <authorList>
            <person name="Muzny D."/>
            <person name="Qin X."/>
            <person name="Deng J."/>
            <person name="Jiang H."/>
            <person name="Liu Y."/>
            <person name="Qu J."/>
            <person name="Song X.-Z."/>
            <person name="Zhang L."/>
            <person name="Thornton R."/>
            <person name="Coyle M."/>
            <person name="Francisco L."/>
            <person name="Jackson L."/>
            <person name="Javaid M."/>
            <person name="Korchina V."/>
            <person name="Kovar C."/>
            <person name="Mata R."/>
            <person name="Mathew T."/>
            <person name="Ngo R."/>
            <person name="Nguyen L."/>
            <person name="Nguyen N."/>
            <person name="Okwuonu G."/>
            <person name="Ongeri F."/>
            <person name="Pham C."/>
            <person name="Simmons D."/>
            <person name="Wilczek-Boney K."/>
            <person name="Hale W."/>
            <person name="Jakkamsetti A."/>
            <person name="Pham P."/>
            <person name="Ruth R."/>
            <person name="San Lucas F."/>
            <person name="Warren J."/>
            <person name="Zhang J."/>
            <person name="Zhao Z."/>
            <person name="Zhou C."/>
            <person name="Zhu D."/>
            <person name="Lee S."/>
            <person name="Bess C."/>
            <person name="Blankenburg K."/>
            <person name="Forbes L."/>
            <person name="Fu Q."/>
            <person name="Gubbala S."/>
            <person name="Hirani K."/>
            <person name="Jayaseelan J.C."/>
            <person name="Lara F."/>
            <person name="Munidasa M."/>
            <person name="Palculict T."/>
            <person name="Patil S."/>
            <person name="Pu L.-L."/>
            <person name="Saada N."/>
            <person name="Tang L."/>
            <person name="Weissenberger G."/>
            <person name="Zhu Y."/>
            <person name="Hemphill L."/>
            <person name="Shang Y."/>
            <person name="Youmans B."/>
            <person name="Ayvaz T."/>
            <person name="Ross M."/>
            <person name="Santibanez J."/>
            <person name="Aqrawi P."/>
            <person name="Gross S."/>
            <person name="Joshi V."/>
            <person name="Fowler G."/>
            <person name="Nazareth L."/>
            <person name="Reid J."/>
            <person name="Worley K."/>
            <person name="Petrosino J."/>
            <person name="Highlander S."/>
            <person name="Gibbs R."/>
        </authorList>
    </citation>
    <scope>NUCLEOTIDE SEQUENCE [LARGE SCALE GENOMIC DNA]</scope>
    <source>
        <strain evidence="2 3">ATCC BAA-1640</strain>
    </source>
</reference>
<dbReference type="STRING" id="862517.HMPREF9225_0704"/>
<dbReference type="PROSITE" id="PS51272">
    <property type="entry name" value="SLH"/>
    <property type="match status" value="2"/>
</dbReference>
<dbReference type="RefSeq" id="WP_008901519.1">
    <property type="nucleotide sequence ID" value="NZ_GL397071.1"/>
</dbReference>
<dbReference type="InterPro" id="IPR051465">
    <property type="entry name" value="Cell_Envelope_Struct_Comp"/>
</dbReference>
<dbReference type="AlphaFoldDB" id="E0NKL5"/>
<keyword evidence="3" id="KW-1185">Reference proteome</keyword>
<dbReference type="Pfam" id="PF00395">
    <property type="entry name" value="SLH"/>
    <property type="match status" value="3"/>
</dbReference>
<evidence type="ECO:0000313" key="2">
    <source>
        <dbReference type="EMBL" id="EFM25642.1"/>
    </source>
</evidence>
<gene>
    <name evidence="2" type="ORF">HMPREF9225_0704</name>
</gene>
<dbReference type="HOGENOM" id="CLU_653546_0_0_9"/>
<feature type="domain" description="SLH" evidence="1">
    <location>
        <begin position="18"/>
        <end position="81"/>
    </location>
</feature>
<dbReference type="EMBL" id="AEEH01000028">
    <property type="protein sequence ID" value="EFM25642.1"/>
    <property type="molecule type" value="Genomic_DNA"/>
</dbReference>
<dbReference type="PANTHER" id="PTHR43308">
    <property type="entry name" value="OUTER MEMBRANE PROTEIN ALPHA-RELATED"/>
    <property type="match status" value="1"/>
</dbReference>
<dbReference type="eggNOG" id="COG3103">
    <property type="taxonomic scope" value="Bacteria"/>
</dbReference>
<comment type="caution">
    <text evidence="2">The sequence shown here is derived from an EMBL/GenBank/DDBJ whole genome shotgun (WGS) entry which is preliminary data.</text>
</comment>